<evidence type="ECO:0000256" key="4">
    <source>
        <dbReference type="ARBA" id="ARBA00022989"/>
    </source>
</evidence>
<comment type="caution">
    <text evidence="8">The sequence shown here is derived from an EMBL/GenBank/DDBJ whole genome shotgun (WGS) entry which is preliminary data.</text>
</comment>
<evidence type="ECO:0000313" key="8">
    <source>
        <dbReference type="EMBL" id="MFC3884377.1"/>
    </source>
</evidence>
<feature type="transmembrane region" description="Helical" evidence="6">
    <location>
        <begin position="109"/>
        <end position="126"/>
    </location>
</feature>
<feature type="transmembrane region" description="Helical" evidence="6">
    <location>
        <begin position="6"/>
        <end position="24"/>
    </location>
</feature>
<keyword evidence="5 6" id="KW-0472">Membrane</keyword>
<feature type="transmembrane region" description="Helical" evidence="6">
    <location>
        <begin position="132"/>
        <end position="149"/>
    </location>
</feature>
<keyword evidence="3 6" id="KW-0812">Transmembrane</keyword>
<evidence type="ECO:0000256" key="6">
    <source>
        <dbReference type="SAM" id="Phobius"/>
    </source>
</evidence>
<comment type="subcellular location">
    <subcellularLocation>
        <location evidence="1">Cell membrane</location>
        <topology evidence="1">Multi-pass membrane protein</topology>
    </subcellularLocation>
</comment>
<keyword evidence="9" id="KW-1185">Reference proteome</keyword>
<feature type="transmembrane region" description="Helical" evidence="6">
    <location>
        <begin position="276"/>
        <end position="302"/>
    </location>
</feature>
<dbReference type="PANTHER" id="PTHR35007">
    <property type="entry name" value="INTEGRAL MEMBRANE PROTEIN-RELATED"/>
    <property type="match status" value="1"/>
</dbReference>
<evidence type="ECO:0000313" key="9">
    <source>
        <dbReference type="Proteomes" id="UP001595752"/>
    </source>
</evidence>
<organism evidence="8 9">
    <name type="scientific">Bacillus songklensis</name>
    <dbReference type="NCBI Taxonomy" id="1069116"/>
    <lineage>
        <taxon>Bacteria</taxon>
        <taxon>Bacillati</taxon>
        <taxon>Bacillota</taxon>
        <taxon>Bacilli</taxon>
        <taxon>Bacillales</taxon>
        <taxon>Bacillaceae</taxon>
        <taxon>Bacillus</taxon>
    </lineage>
</organism>
<accession>A0ABV8B402</accession>
<dbReference type="InterPro" id="IPR018076">
    <property type="entry name" value="T2SS_GspF_dom"/>
</dbReference>
<dbReference type="PANTHER" id="PTHR35007:SF2">
    <property type="entry name" value="PILUS ASSEMBLE PROTEIN"/>
    <property type="match status" value="1"/>
</dbReference>
<dbReference type="RefSeq" id="WP_377915765.1">
    <property type="nucleotide sequence ID" value="NZ_JBHRZT010000052.1"/>
</dbReference>
<evidence type="ECO:0000256" key="3">
    <source>
        <dbReference type="ARBA" id="ARBA00022692"/>
    </source>
</evidence>
<keyword evidence="2" id="KW-1003">Cell membrane</keyword>
<evidence type="ECO:0000256" key="2">
    <source>
        <dbReference type="ARBA" id="ARBA00022475"/>
    </source>
</evidence>
<dbReference type="Proteomes" id="UP001595752">
    <property type="component" value="Unassembled WGS sequence"/>
</dbReference>
<gene>
    <name evidence="8" type="ORF">ACFOU2_13055</name>
</gene>
<protein>
    <submittedName>
        <fullName evidence="8">Type II secretion system F family protein</fullName>
    </submittedName>
</protein>
<dbReference type="EMBL" id="JBHRZT010000052">
    <property type="protein sequence ID" value="MFC3884377.1"/>
    <property type="molecule type" value="Genomic_DNA"/>
</dbReference>
<feature type="domain" description="Type II secretion system protein GspF" evidence="7">
    <location>
        <begin position="167"/>
        <end position="292"/>
    </location>
</feature>
<sequence>MDALLIISVILFWLFIGIGLRHLYVYQQEKKELVVHVQETMHLENQHQFRKKAAFAERTIKRLTKFADDFSSMGQRLNFFSEPHDVEDWLRKSGYPFDLTVERFQGIKIFFAIAGLTIAAMAFVIGIPLAHFGLLFMPLIGYFLPILYVKNKGKERQERLRYDLPDFLDTVSVSLQAGVHLEEALKQIVRFFEGPLQEEFSRFLQETELGVPREEAYRELLRRNDNPEFQTLIKSLIQGNRLGVPIAQTFKMQAEDMRVMRKEQAKEKAAKASPKITLITTFVITPAAIMMIAGLMILNMFLGDNSVLKMFE</sequence>
<keyword evidence="4 6" id="KW-1133">Transmembrane helix</keyword>
<evidence type="ECO:0000256" key="1">
    <source>
        <dbReference type="ARBA" id="ARBA00004651"/>
    </source>
</evidence>
<dbReference type="Pfam" id="PF00482">
    <property type="entry name" value="T2SSF"/>
    <property type="match status" value="1"/>
</dbReference>
<reference evidence="9" key="1">
    <citation type="journal article" date="2019" name="Int. J. Syst. Evol. Microbiol.">
        <title>The Global Catalogue of Microorganisms (GCM) 10K type strain sequencing project: providing services to taxonomists for standard genome sequencing and annotation.</title>
        <authorList>
            <consortium name="The Broad Institute Genomics Platform"/>
            <consortium name="The Broad Institute Genome Sequencing Center for Infectious Disease"/>
            <person name="Wu L."/>
            <person name="Ma J."/>
        </authorList>
    </citation>
    <scope>NUCLEOTIDE SEQUENCE [LARGE SCALE GENOMIC DNA]</scope>
    <source>
        <strain evidence="9">CCUG 61889</strain>
    </source>
</reference>
<evidence type="ECO:0000259" key="7">
    <source>
        <dbReference type="Pfam" id="PF00482"/>
    </source>
</evidence>
<name>A0ABV8B402_9BACI</name>
<proteinExistence type="predicted"/>
<evidence type="ECO:0000256" key="5">
    <source>
        <dbReference type="ARBA" id="ARBA00023136"/>
    </source>
</evidence>